<evidence type="ECO:0000313" key="1">
    <source>
        <dbReference type="EMBL" id="CAH9114519.1"/>
    </source>
</evidence>
<sequence length="134" mass="15434">MLWVELQLIFDHIGLEKDELDMSPTMSLAVNPAAPEVICIDDDDEEANVKDEQSCVARTNTNCHYPVGLLMLRRAILGYREHGLMMISKVNVQEFLVLLRPTHLALNRLSNCCCIMYLETIVIMVFWKKNLQIR</sequence>
<gene>
    <name evidence="1" type="ORF">CEPIT_LOCUS20765</name>
    <name evidence="2" type="ORF">CEPIT_LOCUS43689</name>
</gene>
<reference evidence="1" key="1">
    <citation type="submission" date="2022-07" db="EMBL/GenBank/DDBJ databases">
        <authorList>
            <person name="Macas J."/>
            <person name="Novak P."/>
            <person name="Neumann P."/>
        </authorList>
    </citation>
    <scope>NUCLEOTIDE SEQUENCE</scope>
</reference>
<dbReference type="EMBL" id="CAMAPF010001128">
    <property type="protein sequence ID" value="CAH9147367.1"/>
    <property type="molecule type" value="Genomic_DNA"/>
</dbReference>
<dbReference type="AlphaFoldDB" id="A0AAV0E4R3"/>
<accession>A0AAV0E4R3</accession>
<proteinExistence type="predicted"/>
<name>A0AAV0E4R3_9ASTE</name>
<evidence type="ECO:0000313" key="3">
    <source>
        <dbReference type="Proteomes" id="UP001152523"/>
    </source>
</evidence>
<evidence type="ECO:0000313" key="2">
    <source>
        <dbReference type="EMBL" id="CAH9147367.1"/>
    </source>
</evidence>
<keyword evidence="3" id="KW-1185">Reference proteome</keyword>
<comment type="caution">
    <text evidence="1">The sequence shown here is derived from an EMBL/GenBank/DDBJ whole genome shotgun (WGS) entry which is preliminary data.</text>
</comment>
<protein>
    <submittedName>
        <fullName evidence="1">Uncharacterized protein</fullName>
    </submittedName>
</protein>
<organism evidence="1 3">
    <name type="scientific">Cuscuta epithymum</name>
    <dbReference type="NCBI Taxonomy" id="186058"/>
    <lineage>
        <taxon>Eukaryota</taxon>
        <taxon>Viridiplantae</taxon>
        <taxon>Streptophyta</taxon>
        <taxon>Embryophyta</taxon>
        <taxon>Tracheophyta</taxon>
        <taxon>Spermatophyta</taxon>
        <taxon>Magnoliopsida</taxon>
        <taxon>eudicotyledons</taxon>
        <taxon>Gunneridae</taxon>
        <taxon>Pentapetalae</taxon>
        <taxon>asterids</taxon>
        <taxon>lamiids</taxon>
        <taxon>Solanales</taxon>
        <taxon>Convolvulaceae</taxon>
        <taxon>Cuscuteae</taxon>
        <taxon>Cuscuta</taxon>
        <taxon>Cuscuta subgen. Cuscuta</taxon>
    </lineage>
</organism>
<dbReference type="EMBL" id="CAMAPF010000226">
    <property type="protein sequence ID" value="CAH9114519.1"/>
    <property type="molecule type" value="Genomic_DNA"/>
</dbReference>
<dbReference type="Proteomes" id="UP001152523">
    <property type="component" value="Unassembled WGS sequence"/>
</dbReference>